<evidence type="ECO:0000313" key="2">
    <source>
        <dbReference type="Proteomes" id="UP001500325"/>
    </source>
</evidence>
<keyword evidence="2" id="KW-1185">Reference proteome</keyword>
<dbReference type="Proteomes" id="UP001500325">
    <property type="component" value="Unassembled WGS sequence"/>
</dbReference>
<dbReference type="EMBL" id="BAABIC010000004">
    <property type="protein sequence ID" value="GAA4682331.1"/>
    <property type="molecule type" value="Genomic_DNA"/>
</dbReference>
<reference evidence="2" key="1">
    <citation type="journal article" date="2019" name="Int. J. Syst. Evol. Microbiol.">
        <title>The Global Catalogue of Microorganisms (GCM) 10K type strain sequencing project: providing services to taxonomists for standard genome sequencing and annotation.</title>
        <authorList>
            <consortium name="The Broad Institute Genomics Platform"/>
            <consortium name="The Broad Institute Genome Sequencing Center for Infectious Disease"/>
            <person name="Wu L."/>
            <person name="Ma J."/>
        </authorList>
    </citation>
    <scope>NUCLEOTIDE SEQUENCE [LARGE SCALE GENOMIC DNA]</scope>
    <source>
        <strain evidence="2">JCM 18055</strain>
    </source>
</reference>
<sequence>MEDAIAIAEGEESSDPRSLDAKAVVGYQRAMTYVVSLADDPHFGFSPDLIRSLHFMMTEYELAACPAGGGRGRSGCVTSRVATRPNQTTMDKPRLLKVTNAVRDNDQGRHSMTCKRNCKHRPLRRAESHETTQVG</sequence>
<dbReference type="RefSeq" id="WP_345379337.1">
    <property type="nucleotide sequence ID" value="NZ_BAABIC010000004.1"/>
</dbReference>
<dbReference type="Gene3D" id="1.10.3290.10">
    <property type="entry name" value="Fido-like domain"/>
    <property type="match status" value="1"/>
</dbReference>
<gene>
    <name evidence="1" type="ORF">GCM10023215_15390</name>
</gene>
<protein>
    <submittedName>
        <fullName evidence="1">Uncharacterized protein</fullName>
    </submittedName>
</protein>
<evidence type="ECO:0000313" key="1">
    <source>
        <dbReference type="EMBL" id="GAA4682331.1"/>
    </source>
</evidence>
<dbReference type="InterPro" id="IPR036597">
    <property type="entry name" value="Fido-like_dom_sf"/>
</dbReference>
<comment type="caution">
    <text evidence="1">The sequence shown here is derived from an EMBL/GenBank/DDBJ whole genome shotgun (WGS) entry which is preliminary data.</text>
</comment>
<organism evidence="1 2">
    <name type="scientific">Pseudonocardia yuanmonensis</name>
    <dbReference type="NCBI Taxonomy" id="1095914"/>
    <lineage>
        <taxon>Bacteria</taxon>
        <taxon>Bacillati</taxon>
        <taxon>Actinomycetota</taxon>
        <taxon>Actinomycetes</taxon>
        <taxon>Pseudonocardiales</taxon>
        <taxon>Pseudonocardiaceae</taxon>
        <taxon>Pseudonocardia</taxon>
    </lineage>
</organism>
<accession>A0ABP8W5V1</accession>
<proteinExistence type="predicted"/>
<name>A0ABP8W5V1_9PSEU</name>